<evidence type="ECO:0000313" key="3">
    <source>
        <dbReference type="Proteomes" id="UP000467124"/>
    </source>
</evidence>
<protein>
    <submittedName>
        <fullName evidence="1">Uncharacterized protein</fullName>
    </submittedName>
</protein>
<gene>
    <name evidence="1" type="ORF">GTW20_00120</name>
    <name evidence="2" type="ORF">GTW20_00495</name>
</gene>
<evidence type="ECO:0000313" key="1">
    <source>
        <dbReference type="EMBL" id="MYR30708.1"/>
    </source>
</evidence>
<dbReference type="Proteomes" id="UP000467124">
    <property type="component" value="Unassembled WGS sequence"/>
</dbReference>
<dbReference type="RefSeq" id="WP_161109886.1">
    <property type="nucleotide sequence ID" value="NZ_JBHXVI010000018.1"/>
</dbReference>
<organism evidence="1 3">
    <name type="scientific">Nocardiopsis alba</name>
    <dbReference type="NCBI Taxonomy" id="53437"/>
    <lineage>
        <taxon>Bacteria</taxon>
        <taxon>Bacillati</taxon>
        <taxon>Actinomycetota</taxon>
        <taxon>Actinomycetes</taxon>
        <taxon>Streptosporangiales</taxon>
        <taxon>Nocardiopsidaceae</taxon>
        <taxon>Nocardiopsis</taxon>
    </lineage>
</organism>
<proteinExistence type="predicted"/>
<sequence>MTKPVIMSVKEVPRPVTRSTAIIRTPEWTHIQVHPGSGTEQVIEEIVDSLDPDHELSSWISPFTGHKQAVDLRALKAQPIRYLSLLDPHLVRMPCEAHYIPRALRAPWAKL</sequence>
<accession>A0A7K2IL60</accession>
<evidence type="ECO:0000313" key="2">
    <source>
        <dbReference type="EMBL" id="MYR30780.1"/>
    </source>
</evidence>
<dbReference type="EMBL" id="WWHY01000001">
    <property type="protein sequence ID" value="MYR30780.1"/>
    <property type="molecule type" value="Genomic_DNA"/>
</dbReference>
<reference evidence="1 3" key="1">
    <citation type="journal article" date="2019" name="Nat. Commun.">
        <title>The antimicrobial potential of Streptomyces from insect microbiomes.</title>
        <authorList>
            <person name="Chevrette M.G."/>
            <person name="Carlson C.M."/>
            <person name="Ortega H.E."/>
            <person name="Thomas C."/>
            <person name="Ananiev G.E."/>
            <person name="Barns K.J."/>
            <person name="Book A.J."/>
            <person name="Cagnazzo J."/>
            <person name="Carlos C."/>
            <person name="Flanigan W."/>
            <person name="Grubbs K.J."/>
            <person name="Horn H.A."/>
            <person name="Hoffmann F.M."/>
            <person name="Klassen J.L."/>
            <person name="Knack J.J."/>
            <person name="Lewin G.R."/>
            <person name="McDonald B.R."/>
            <person name="Muller L."/>
            <person name="Melo W.G.P."/>
            <person name="Pinto-Tomas A.A."/>
            <person name="Schmitz A."/>
            <person name="Wendt-Pienkowski E."/>
            <person name="Wildman S."/>
            <person name="Zhao M."/>
            <person name="Zhang F."/>
            <person name="Bugni T.S."/>
            <person name="Andes D.R."/>
            <person name="Pupo M.T."/>
            <person name="Currie C.R."/>
        </authorList>
    </citation>
    <scope>NUCLEOTIDE SEQUENCE [LARGE SCALE GENOMIC DNA]</scope>
    <source>
        <strain evidence="1 3">SID5840</strain>
    </source>
</reference>
<name>A0A7K2IL60_9ACTN</name>
<dbReference type="EMBL" id="WWHY01000001">
    <property type="protein sequence ID" value="MYR30708.1"/>
    <property type="molecule type" value="Genomic_DNA"/>
</dbReference>
<dbReference type="AlphaFoldDB" id="A0A7K2IL60"/>
<comment type="caution">
    <text evidence="1">The sequence shown here is derived from an EMBL/GenBank/DDBJ whole genome shotgun (WGS) entry which is preliminary data.</text>
</comment>